<evidence type="ECO:0000313" key="1">
    <source>
        <dbReference type="EMBL" id="CAB0004890.1"/>
    </source>
</evidence>
<reference evidence="1 2" key="1">
    <citation type="submission" date="2020-02" db="EMBL/GenBank/DDBJ databases">
        <authorList>
            <person name="Ferguson B K."/>
        </authorList>
    </citation>
    <scope>NUCLEOTIDE SEQUENCE [LARGE SCALE GENOMIC DNA]</scope>
</reference>
<feature type="non-terminal residue" evidence="1">
    <location>
        <position position="1"/>
    </location>
</feature>
<organism evidence="1 2">
    <name type="scientific">Nesidiocoris tenuis</name>
    <dbReference type="NCBI Taxonomy" id="355587"/>
    <lineage>
        <taxon>Eukaryota</taxon>
        <taxon>Metazoa</taxon>
        <taxon>Ecdysozoa</taxon>
        <taxon>Arthropoda</taxon>
        <taxon>Hexapoda</taxon>
        <taxon>Insecta</taxon>
        <taxon>Pterygota</taxon>
        <taxon>Neoptera</taxon>
        <taxon>Paraneoptera</taxon>
        <taxon>Hemiptera</taxon>
        <taxon>Heteroptera</taxon>
        <taxon>Panheteroptera</taxon>
        <taxon>Cimicomorpha</taxon>
        <taxon>Miridae</taxon>
        <taxon>Dicyphina</taxon>
        <taxon>Nesidiocoris</taxon>
    </lineage>
</organism>
<evidence type="ECO:0000313" key="2">
    <source>
        <dbReference type="Proteomes" id="UP000479000"/>
    </source>
</evidence>
<dbReference type="Proteomes" id="UP000479000">
    <property type="component" value="Unassembled WGS sequence"/>
</dbReference>
<gene>
    <name evidence="1" type="ORF">NTEN_LOCUS10367</name>
</gene>
<sequence length="55" mass="6245">IRIDLFTELCNLQTGVPLARLDPSAPHRRVLPISFPRHILRPQSDVGSLNEIERS</sequence>
<keyword evidence="2" id="KW-1185">Reference proteome</keyword>
<proteinExistence type="predicted"/>
<protein>
    <submittedName>
        <fullName evidence="1">Uncharacterized protein</fullName>
    </submittedName>
</protein>
<name>A0A6H5GPA9_9HEMI</name>
<dbReference type="EMBL" id="CADCXU010015491">
    <property type="protein sequence ID" value="CAB0004890.1"/>
    <property type="molecule type" value="Genomic_DNA"/>
</dbReference>
<dbReference type="AlphaFoldDB" id="A0A6H5GPA9"/>
<accession>A0A6H5GPA9</accession>